<evidence type="ECO:0000313" key="3">
    <source>
        <dbReference type="Proteomes" id="UP001500266"/>
    </source>
</evidence>
<dbReference type="GO" id="GO:0008168">
    <property type="term" value="F:methyltransferase activity"/>
    <property type="evidence" value="ECO:0007669"/>
    <property type="project" value="UniProtKB-KW"/>
</dbReference>
<keyword evidence="3" id="KW-1185">Reference proteome</keyword>
<dbReference type="PIRSF" id="PIRSF017393">
    <property type="entry name" value="MTase_SAV2177"/>
    <property type="match status" value="1"/>
</dbReference>
<dbReference type="RefSeq" id="WP_345022814.1">
    <property type="nucleotide sequence ID" value="NZ_BAABDO010000059.1"/>
</dbReference>
<proteinExistence type="predicted"/>
<dbReference type="EMBL" id="BAABDO010000059">
    <property type="protein sequence ID" value="GAA4146077.1"/>
    <property type="molecule type" value="Genomic_DNA"/>
</dbReference>
<dbReference type="GO" id="GO:0032259">
    <property type="term" value="P:methylation"/>
    <property type="evidence" value="ECO:0007669"/>
    <property type="project" value="UniProtKB-KW"/>
</dbReference>
<keyword evidence="2" id="KW-0808">Transferase</keyword>
<feature type="region of interest" description="Disordered" evidence="1">
    <location>
        <begin position="1"/>
        <end position="20"/>
    </location>
</feature>
<sequence length="278" mass="29436">MSEPEMIIAAPPAPASAPSRPWATAGEANLARFYDLLLGGKDNYAADRDLAERLLRVQPHARTAARENRAFVGRVVRALAEHGVAQFLDIGCGLPTRENVHQIAQRHAPGARVVYVDHDPIVLSHARALLADDGNVSVVGADLRDRDALLEAVTVSAPLDWTRPVGVLLTSVLHHLTADDRPHELAAGLRRAMPPGSALAVSHLTADPAPGAVAEAAALYAAGCGAPLVPRGRAEVAAFIDGLEPLEPGVVFTSEWRPEGPVRPPDQALMYAAVGLRR</sequence>
<keyword evidence="2" id="KW-0489">Methyltransferase</keyword>
<dbReference type="CDD" id="cd02440">
    <property type="entry name" value="AdoMet_MTases"/>
    <property type="match status" value="1"/>
</dbReference>
<name>A0ABP7Z2K9_9ACTN</name>
<protein>
    <submittedName>
        <fullName evidence="2">SAM-dependent methyltransferase</fullName>
    </submittedName>
</protein>
<reference evidence="3" key="1">
    <citation type="journal article" date="2019" name="Int. J. Syst. Evol. Microbiol.">
        <title>The Global Catalogue of Microorganisms (GCM) 10K type strain sequencing project: providing services to taxonomists for standard genome sequencing and annotation.</title>
        <authorList>
            <consortium name="The Broad Institute Genomics Platform"/>
            <consortium name="The Broad Institute Genome Sequencing Center for Infectious Disease"/>
            <person name="Wu L."/>
            <person name="Ma J."/>
        </authorList>
    </citation>
    <scope>NUCLEOTIDE SEQUENCE [LARGE SCALE GENOMIC DNA]</scope>
    <source>
        <strain evidence="3">JCM 17316</strain>
    </source>
</reference>
<dbReference type="InterPro" id="IPR006764">
    <property type="entry name" value="SAM_dep_MeTrfase_SAV2177_type"/>
</dbReference>
<accession>A0ABP7Z2K9</accession>
<comment type="caution">
    <text evidence="2">The sequence shown here is derived from an EMBL/GenBank/DDBJ whole genome shotgun (WGS) entry which is preliminary data.</text>
</comment>
<dbReference type="Gene3D" id="3.40.50.150">
    <property type="entry name" value="Vaccinia Virus protein VP39"/>
    <property type="match status" value="1"/>
</dbReference>
<dbReference type="Pfam" id="PF04672">
    <property type="entry name" value="Methyltransf_19"/>
    <property type="match status" value="1"/>
</dbReference>
<organism evidence="2 3">
    <name type="scientific">Actinomadura keratinilytica</name>
    <dbReference type="NCBI Taxonomy" id="547461"/>
    <lineage>
        <taxon>Bacteria</taxon>
        <taxon>Bacillati</taxon>
        <taxon>Actinomycetota</taxon>
        <taxon>Actinomycetes</taxon>
        <taxon>Streptosporangiales</taxon>
        <taxon>Thermomonosporaceae</taxon>
        <taxon>Actinomadura</taxon>
    </lineage>
</organism>
<evidence type="ECO:0000313" key="2">
    <source>
        <dbReference type="EMBL" id="GAA4146077.1"/>
    </source>
</evidence>
<evidence type="ECO:0000256" key="1">
    <source>
        <dbReference type="SAM" id="MobiDB-lite"/>
    </source>
</evidence>
<dbReference type="InterPro" id="IPR029063">
    <property type="entry name" value="SAM-dependent_MTases_sf"/>
</dbReference>
<dbReference type="SUPFAM" id="SSF53335">
    <property type="entry name" value="S-adenosyl-L-methionine-dependent methyltransferases"/>
    <property type="match status" value="1"/>
</dbReference>
<gene>
    <name evidence="2" type="ORF">GCM10022416_38280</name>
</gene>
<dbReference type="Proteomes" id="UP001500266">
    <property type="component" value="Unassembled WGS sequence"/>
</dbReference>